<sequence>MDPPRGHQTAQAPPLPITIPPATGPTALIPPTTSQLAATPSLNGIPRELRENIFYRLIENEELPILIHVYHKQARKYLRDKFLSLLFAGGAIRREALNMWNENSVQFIKFRNYQGDPLGAKPFIWAFSRGWRPFSAPTSRRLEREQCDFDMPHSGLSNRQRIETTDLSHNRAKERMLDCLRHVQNVHLDLPDVATKGFLTEHDMETYLNDAKWLVGMLNAWPILKKVYIYIGNNSIWNTFDAPTPATDERRCRIEELLSPFQHLNNVEIEVLKFRDWELTPGTNFADFAIVDHVKDLRRLAKKVPEQKLIDNYFIPSQTNAPKTSAFQRGVNQPVPIQRQDWTQEELSDDWLFGNQSVKKQRTS</sequence>
<dbReference type="Proteomes" id="UP000447873">
    <property type="component" value="Unassembled WGS sequence"/>
</dbReference>
<name>A0A8H3YQL0_VENIN</name>
<dbReference type="AlphaFoldDB" id="A0A8H3YQL0"/>
<reference evidence="4 6" key="1">
    <citation type="submission" date="2019-07" db="EMBL/GenBank/DDBJ databases">
        <title>Venturia inaequalis Genome Resource.</title>
        <authorList>
            <person name="Lichtner F.J."/>
        </authorList>
    </citation>
    <scope>NUCLEOTIDE SEQUENCE [LARGE SCALE GENOMIC DNA]</scope>
    <source>
        <strain evidence="3 5">120213</strain>
        <strain evidence="2">Bline_iso_100314</strain>
        <strain evidence="4 6">DMI_063113</strain>
    </source>
</reference>
<feature type="region of interest" description="Disordered" evidence="1">
    <location>
        <begin position="1"/>
        <end position="24"/>
    </location>
</feature>
<accession>A0A8H3YQL0</accession>
<dbReference type="Proteomes" id="UP000433883">
    <property type="component" value="Unassembled WGS sequence"/>
</dbReference>
<protein>
    <submittedName>
        <fullName evidence="4">Uncharacterized protein</fullName>
    </submittedName>
</protein>
<dbReference type="EMBL" id="WNWR01000836">
    <property type="protein sequence ID" value="KAE9968393.1"/>
    <property type="molecule type" value="Genomic_DNA"/>
</dbReference>
<keyword evidence="6" id="KW-1185">Reference proteome</keyword>
<evidence type="ECO:0000313" key="2">
    <source>
        <dbReference type="EMBL" id="KAE9962062.1"/>
    </source>
</evidence>
<evidence type="ECO:0000313" key="5">
    <source>
        <dbReference type="Proteomes" id="UP000447873"/>
    </source>
</evidence>
<dbReference type="EMBL" id="WNWQ01001183">
    <property type="protein sequence ID" value="KAE9962062.1"/>
    <property type="molecule type" value="Genomic_DNA"/>
</dbReference>
<feature type="compositionally biased region" description="Pro residues" evidence="1">
    <location>
        <begin position="13"/>
        <end position="23"/>
    </location>
</feature>
<evidence type="ECO:0000313" key="3">
    <source>
        <dbReference type="EMBL" id="KAE9965223.1"/>
    </source>
</evidence>
<evidence type="ECO:0000313" key="4">
    <source>
        <dbReference type="EMBL" id="KAE9968393.1"/>
    </source>
</evidence>
<organism evidence="4 6">
    <name type="scientific">Venturia inaequalis</name>
    <name type="common">Apple scab fungus</name>
    <dbReference type="NCBI Taxonomy" id="5025"/>
    <lineage>
        <taxon>Eukaryota</taxon>
        <taxon>Fungi</taxon>
        <taxon>Dikarya</taxon>
        <taxon>Ascomycota</taxon>
        <taxon>Pezizomycotina</taxon>
        <taxon>Dothideomycetes</taxon>
        <taxon>Pleosporomycetidae</taxon>
        <taxon>Venturiales</taxon>
        <taxon>Venturiaceae</taxon>
        <taxon>Venturia</taxon>
    </lineage>
</organism>
<evidence type="ECO:0000313" key="6">
    <source>
        <dbReference type="Proteomes" id="UP000490939"/>
    </source>
</evidence>
<dbReference type="Proteomes" id="UP000490939">
    <property type="component" value="Unassembled WGS sequence"/>
</dbReference>
<comment type="caution">
    <text evidence="4">The sequence shown here is derived from an EMBL/GenBank/DDBJ whole genome shotgun (WGS) entry which is preliminary data.</text>
</comment>
<evidence type="ECO:0000256" key="1">
    <source>
        <dbReference type="SAM" id="MobiDB-lite"/>
    </source>
</evidence>
<dbReference type="EMBL" id="WNWS01000613">
    <property type="protein sequence ID" value="KAE9965223.1"/>
    <property type="molecule type" value="Genomic_DNA"/>
</dbReference>
<gene>
    <name evidence="2" type="ORF">BLS_000894</name>
    <name evidence="4" type="ORF">EG327_011064</name>
    <name evidence="3" type="ORF">EG328_009900</name>
</gene>
<proteinExistence type="predicted"/>